<evidence type="ECO:0000313" key="1">
    <source>
        <dbReference type="EMBL" id="GAA3914832.1"/>
    </source>
</evidence>
<proteinExistence type="predicted"/>
<dbReference type="InterPro" id="IPR008969">
    <property type="entry name" value="CarboxyPept-like_regulatory"/>
</dbReference>
<reference evidence="2" key="1">
    <citation type="journal article" date="2019" name="Int. J. Syst. Evol. Microbiol.">
        <title>The Global Catalogue of Microorganisms (GCM) 10K type strain sequencing project: providing services to taxonomists for standard genome sequencing and annotation.</title>
        <authorList>
            <consortium name="The Broad Institute Genomics Platform"/>
            <consortium name="The Broad Institute Genome Sequencing Center for Infectious Disease"/>
            <person name="Wu L."/>
            <person name="Ma J."/>
        </authorList>
    </citation>
    <scope>NUCLEOTIDE SEQUENCE [LARGE SCALE GENOMIC DNA]</scope>
    <source>
        <strain evidence="2">JCM 16916</strain>
    </source>
</reference>
<evidence type="ECO:0000313" key="2">
    <source>
        <dbReference type="Proteomes" id="UP001501727"/>
    </source>
</evidence>
<accession>A0ABP7M905</accession>
<organism evidence="1 2">
    <name type="scientific">Luteimonas lutimaris</name>
    <dbReference type="NCBI Taxonomy" id="698645"/>
    <lineage>
        <taxon>Bacteria</taxon>
        <taxon>Pseudomonadati</taxon>
        <taxon>Pseudomonadota</taxon>
        <taxon>Gammaproteobacteria</taxon>
        <taxon>Lysobacterales</taxon>
        <taxon>Lysobacteraceae</taxon>
        <taxon>Luteimonas</taxon>
    </lineage>
</organism>
<dbReference type="Proteomes" id="UP001501727">
    <property type="component" value="Unassembled WGS sequence"/>
</dbReference>
<name>A0ABP7M905_9GAMM</name>
<evidence type="ECO:0008006" key="3">
    <source>
        <dbReference type="Google" id="ProtNLM"/>
    </source>
</evidence>
<dbReference type="Gene3D" id="2.60.40.1120">
    <property type="entry name" value="Carboxypeptidase-like, regulatory domain"/>
    <property type="match status" value="1"/>
</dbReference>
<comment type="caution">
    <text evidence="1">The sequence shown here is derived from an EMBL/GenBank/DDBJ whole genome shotgun (WGS) entry which is preliminary data.</text>
</comment>
<dbReference type="SUPFAM" id="SSF49464">
    <property type="entry name" value="Carboxypeptidase regulatory domain-like"/>
    <property type="match status" value="1"/>
</dbReference>
<keyword evidence="2" id="KW-1185">Reference proteome</keyword>
<gene>
    <name evidence="1" type="ORF">GCM10022229_04880</name>
</gene>
<protein>
    <recommendedName>
        <fullName evidence="3">Carboxypeptidase regulatory-like domain-containing protein</fullName>
    </recommendedName>
</protein>
<sequence length="244" mass="26766">MLLLAGLMLSTLAACEAGEATGTARAEDGYATGTVVDTQGNPIAGAKILLDNSVFRTSYIDTTTGEDGSYRVRVQPGAWRAYATFKKDYNGQTYTLRLRPDAADSFDQDGAVRNFTWQLEGRRPENDAGYYGGYIHPSREVGFEHDMEDVELVLTPDGPLIDGSAGKQLRLRLNDHYWRDLFQIEDIPIGRYTVTATLQGDGQGRPLRVRDWHGQDDLAPAFQLDFRPETGSTPGATAALVIGD</sequence>
<dbReference type="EMBL" id="BAAAZU010000003">
    <property type="protein sequence ID" value="GAA3914832.1"/>
    <property type="molecule type" value="Genomic_DNA"/>
</dbReference>
<dbReference type="Pfam" id="PF13620">
    <property type="entry name" value="CarboxypepD_reg"/>
    <property type="match status" value="1"/>
</dbReference>